<evidence type="ECO:0000313" key="2">
    <source>
        <dbReference type="EMBL" id="VVE90698.1"/>
    </source>
</evidence>
<dbReference type="EMBL" id="CABPST010000019">
    <property type="protein sequence ID" value="VVE90698.1"/>
    <property type="molecule type" value="Genomic_DNA"/>
</dbReference>
<feature type="compositionally biased region" description="Basic and acidic residues" evidence="1">
    <location>
        <begin position="1"/>
        <end position="11"/>
    </location>
</feature>
<feature type="region of interest" description="Disordered" evidence="1">
    <location>
        <begin position="130"/>
        <end position="151"/>
    </location>
</feature>
<dbReference type="OrthoDB" id="10005553at2"/>
<evidence type="ECO:0000313" key="3">
    <source>
        <dbReference type="Proteomes" id="UP000382040"/>
    </source>
</evidence>
<gene>
    <name evidence="2" type="ORF">PBR20603_04685</name>
</gene>
<dbReference type="RefSeq" id="WP_150561832.1">
    <property type="nucleotide sequence ID" value="NZ_CABPST010000019.1"/>
</dbReference>
<keyword evidence="3" id="KW-1185">Reference proteome</keyword>
<dbReference type="Proteomes" id="UP000382040">
    <property type="component" value="Unassembled WGS sequence"/>
</dbReference>
<sequence length="246" mass="25765">MIDATAGREDVMSSTTSGRKPGDGAVDPAWRGVWQSAMERTQAQSWFHAAPDAGPSQQDGGEVSPRGDDDARSLTHEATSAMSTEHVSRSPAAKPQAVSMLPTSAYLDVRSAMVPEKASFSDTAYAVQSSSQTSLPTAGGAREGVTSSPDAQAYPATAVQAIVREAFDSRDVPVRWHVSFSDGGVNVWLGVAATHADVAQALVPALRDAMRREGISVRTMTLNGVVVQAQDDVSQVAAASRNAPSR</sequence>
<evidence type="ECO:0000256" key="1">
    <source>
        <dbReference type="SAM" id="MobiDB-lite"/>
    </source>
</evidence>
<name>A0A5E5BYY5_9BURK</name>
<feature type="region of interest" description="Disordered" evidence="1">
    <location>
        <begin position="1"/>
        <end position="72"/>
    </location>
</feature>
<proteinExistence type="predicted"/>
<organism evidence="2 3">
    <name type="scientific">Pandoraea bronchicola</name>
    <dbReference type="NCBI Taxonomy" id="2508287"/>
    <lineage>
        <taxon>Bacteria</taxon>
        <taxon>Pseudomonadati</taxon>
        <taxon>Pseudomonadota</taxon>
        <taxon>Betaproteobacteria</taxon>
        <taxon>Burkholderiales</taxon>
        <taxon>Burkholderiaceae</taxon>
        <taxon>Pandoraea</taxon>
    </lineage>
</organism>
<dbReference type="AlphaFoldDB" id="A0A5E5BYY5"/>
<protein>
    <submittedName>
        <fullName evidence="2">Uncharacterized protein</fullName>
    </submittedName>
</protein>
<accession>A0A5E5BYY5</accession>
<reference evidence="2 3" key="1">
    <citation type="submission" date="2019-08" db="EMBL/GenBank/DDBJ databases">
        <authorList>
            <person name="Peeters C."/>
        </authorList>
    </citation>
    <scope>NUCLEOTIDE SEQUENCE [LARGE SCALE GENOMIC DNA]</scope>
    <source>
        <strain evidence="2 3">LMG 20603</strain>
    </source>
</reference>